<comment type="similarity">
    <text evidence="1">Belongs to the metallophosphoesterase superfamily. YfcE family.</text>
</comment>
<accession>A0A4Y8AHV4</accession>
<dbReference type="GO" id="GO:0016791">
    <property type="term" value="F:phosphatase activity"/>
    <property type="evidence" value="ECO:0007669"/>
    <property type="project" value="TreeGrafter"/>
</dbReference>
<evidence type="ECO:0000313" key="6">
    <source>
        <dbReference type="Proteomes" id="UP000583101"/>
    </source>
</evidence>
<evidence type="ECO:0000313" key="5">
    <source>
        <dbReference type="Proteomes" id="UP000297248"/>
    </source>
</evidence>
<proteinExistence type="inferred from homology"/>
<evidence type="ECO:0000313" key="3">
    <source>
        <dbReference type="EMBL" id="MBB3968637.1"/>
    </source>
</evidence>
<organism evidence="4 5">
    <name type="scientific">Mucilaginibacter phyllosphaerae</name>
    <dbReference type="NCBI Taxonomy" id="1812349"/>
    <lineage>
        <taxon>Bacteria</taxon>
        <taxon>Pseudomonadati</taxon>
        <taxon>Bacteroidota</taxon>
        <taxon>Sphingobacteriia</taxon>
        <taxon>Sphingobacteriales</taxon>
        <taxon>Sphingobacteriaceae</taxon>
        <taxon>Mucilaginibacter</taxon>
    </lineage>
</organism>
<dbReference type="Proteomes" id="UP000297248">
    <property type="component" value="Unassembled WGS sequence"/>
</dbReference>
<dbReference type="EMBL" id="JACIEG010000002">
    <property type="protein sequence ID" value="MBB3968637.1"/>
    <property type="molecule type" value="Genomic_DNA"/>
</dbReference>
<feature type="domain" description="Calcineurin-like phosphoesterase" evidence="2">
    <location>
        <begin position="1"/>
        <end position="195"/>
    </location>
</feature>
<dbReference type="Proteomes" id="UP000583101">
    <property type="component" value="Unassembled WGS sequence"/>
</dbReference>
<name>A0A4Y8AHV4_9SPHI</name>
<dbReference type="AlphaFoldDB" id="A0A4Y8AHV4"/>
<dbReference type="PIRSF" id="PIRSF000883">
    <property type="entry name" value="Pesterase_MJ0912"/>
    <property type="match status" value="1"/>
</dbReference>
<reference evidence="4" key="2">
    <citation type="submission" date="2019-03" db="EMBL/GenBank/DDBJ databases">
        <authorList>
            <person name="Yan Y.-Q."/>
            <person name="Du Z.-J."/>
        </authorList>
    </citation>
    <scope>NUCLEOTIDE SEQUENCE</scope>
    <source>
        <strain evidence="4">PP-F2FG21</strain>
    </source>
</reference>
<evidence type="ECO:0000313" key="4">
    <source>
        <dbReference type="EMBL" id="TEW67725.1"/>
    </source>
</evidence>
<dbReference type="PANTHER" id="PTHR42850">
    <property type="entry name" value="METALLOPHOSPHOESTERASE"/>
    <property type="match status" value="1"/>
</dbReference>
<dbReference type="InterPro" id="IPR024654">
    <property type="entry name" value="Calcineurin-like_PHP_lpxH"/>
</dbReference>
<dbReference type="GO" id="GO:0005737">
    <property type="term" value="C:cytoplasm"/>
    <property type="evidence" value="ECO:0007669"/>
    <property type="project" value="TreeGrafter"/>
</dbReference>
<reference evidence="4 5" key="1">
    <citation type="journal article" date="2016" name="Int. J. Syst. Evol. Microbiol.">
        <title>Proposal of Mucilaginibacter phyllosphaerae sp. nov. isolated from the phyllosphere of Galium album.</title>
        <authorList>
            <person name="Aydogan E.L."/>
            <person name="Busse H.J."/>
            <person name="Moser G."/>
            <person name="Muller C."/>
            <person name="Kampfer P."/>
            <person name="Glaeser S.P."/>
        </authorList>
    </citation>
    <scope>NUCLEOTIDE SEQUENCE [LARGE SCALE GENOMIC DNA]</scope>
    <source>
        <strain evidence="4 5">PP-F2FG21</strain>
    </source>
</reference>
<dbReference type="InterPro" id="IPR011152">
    <property type="entry name" value="Pesterase_MJ0912"/>
</dbReference>
<evidence type="ECO:0000259" key="2">
    <source>
        <dbReference type="Pfam" id="PF12850"/>
    </source>
</evidence>
<comment type="caution">
    <text evidence="4">The sequence shown here is derived from an EMBL/GenBank/DDBJ whole genome shotgun (WGS) entry which is preliminary data.</text>
</comment>
<dbReference type="RefSeq" id="WP_134335761.1">
    <property type="nucleotide sequence ID" value="NZ_BMCZ01000004.1"/>
</dbReference>
<keyword evidence="6" id="KW-1185">Reference proteome</keyword>
<dbReference type="Gene3D" id="3.60.21.10">
    <property type="match status" value="1"/>
</dbReference>
<dbReference type="Pfam" id="PF12850">
    <property type="entry name" value="Metallophos_2"/>
    <property type="match status" value="1"/>
</dbReference>
<dbReference type="EMBL" id="SNQG01000002">
    <property type="protein sequence ID" value="TEW67725.1"/>
    <property type="molecule type" value="Genomic_DNA"/>
</dbReference>
<evidence type="ECO:0000256" key="1">
    <source>
        <dbReference type="ARBA" id="ARBA00008950"/>
    </source>
</evidence>
<dbReference type="PANTHER" id="PTHR42850:SF2">
    <property type="entry name" value="BLL5683 PROTEIN"/>
    <property type="match status" value="1"/>
</dbReference>
<protein>
    <submittedName>
        <fullName evidence="3 4">Phosphoesterase</fullName>
    </submittedName>
</protein>
<dbReference type="InterPro" id="IPR050126">
    <property type="entry name" value="Ap4A_hydrolase"/>
</dbReference>
<dbReference type="InterPro" id="IPR029052">
    <property type="entry name" value="Metallo-depent_PP-like"/>
</dbReference>
<sequence>MKIGVISDIHGNHYALQAVLSSARKIGVEQIFVLGDIVGYYYRPDLILEMLAEWPHQFVRGNHEDILLNLKKGLLDAEELKKKYASGHEQALWRLTEQQQQYLFNLPTQLSVKVNDTTFQLNHGSPRSIDEYLYPDTDTEILESCNSNEHDFVLIGHSHYAFTYQCRHSLLVNSGSVGQSRQKGGAAYWSVIDTDDKSLEMQVTAYDTTALLNDVKTFDPESGYSYKILTRE</sequence>
<dbReference type="OrthoDB" id="9813918at2"/>
<reference evidence="3 6" key="3">
    <citation type="submission" date="2020-08" db="EMBL/GenBank/DDBJ databases">
        <title>Genomic Encyclopedia of Type Strains, Phase IV (KMG-IV): sequencing the most valuable type-strain genomes for metagenomic binning, comparative biology and taxonomic classification.</title>
        <authorList>
            <person name="Goeker M."/>
        </authorList>
    </citation>
    <scope>NUCLEOTIDE SEQUENCE [LARGE SCALE GENOMIC DNA]</scope>
    <source>
        <strain evidence="3 6">DSM 100995</strain>
    </source>
</reference>
<dbReference type="SUPFAM" id="SSF56300">
    <property type="entry name" value="Metallo-dependent phosphatases"/>
    <property type="match status" value="1"/>
</dbReference>
<gene>
    <name evidence="4" type="ORF">E2R65_06985</name>
    <name evidence="3" type="ORF">GGR35_001229</name>
</gene>